<dbReference type="Pfam" id="PF00579">
    <property type="entry name" value="tRNA-synt_1b"/>
    <property type="match status" value="1"/>
</dbReference>
<dbReference type="AlphaFoldDB" id="A0A1F6NXY4"/>
<dbReference type="SUPFAM" id="SSF52374">
    <property type="entry name" value="Nucleotidylyl transferase"/>
    <property type="match status" value="1"/>
</dbReference>
<evidence type="ECO:0000256" key="2">
    <source>
        <dbReference type="ARBA" id="ARBA00022598"/>
    </source>
</evidence>
<dbReference type="GO" id="GO:0003723">
    <property type="term" value="F:RNA binding"/>
    <property type="evidence" value="ECO:0007669"/>
    <property type="project" value="UniProtKB-KW"/>
</dbReference>
<keyword evidence="3 11" id="KW-0547">Nucleotide-binding</keyword>
<dbReference type="GO" id="GO:0005829">
    <property type="term" value="C:cytosol"/>
    <property type="evidence" value="ECO:0007669"/>
    <property type="project" value="TreeGrafter"/>
</dbReference>
<dbReference type="InterPro" id="IPR036986">
    <property type="entry name" value="S4_RNA-bd_sf"/>
</dbReference>
<evidence type="ECO:0000259" key="12">
    <source>
        <dbReference type="Pfam" id="PF22421"/>
    </source>
</evidence>
<evidence type="ECO:0000256" key="11">
    <source>
        <dbReference type="RuleBase" id="RU363036"/>
    </source>
</evidence>
<accession>A0A1F6NXY4</accession>
<keyword evidence="4 11" id="KW-0067">ATP-binding</keyword>
<dbReference type="CDD" id="cd00805">
    <property type="entry name" value="TyrRS_core"/>
    <property type="match status" value="1"/>
</dbReference>
<sequence>MPKINTDPQKIEELLTRGVDQIVDRDNLEKKLKSGRQLRVKLGIDPTSPNIHIGRSIPLLKLRDFQELGHQVVFIVGDFTGVIGDTSDKTSERPMLEAEKIKSNMAGYLGQAAKVIDIDKCEFCHNSEWLGKLNYHEIGSQADQFSLAEFIARDNIKKRLDAGTRVSLRELLYPLMQGYDSVAVRADVELGGTDQWFNLLAGRTLQKFYKQEPQDILVGPLLEGTDGRKMSSSWGNTIDLMAVPNDMFGKVMSISDELIIKYFTLTTRLPLPEIKEFEQKLKSGANPRDYKIKLAFELVKFYHNEKDAVSAQEYFISTFSKKQTPDEMPELKPAKYEVVEVLVEAKICASKGEARRAVDQGGVKINDKKVEAKDYSAKVKAGDIIQKGSRHFVRVL</sequence>
<protein>
    <recommendedName>
        <fullName evidence="1 9">Tyrosine--tRNA ligase</fullName>
        <ecNumber evidence="1 9">6.1.1.1</ecNumber>
    </recommendedName>
</protein>
<dbReference type="InterPro" id="IPR002307">
    <property type="entry name" value="Tyr-tRNA-ligase"/>
</dbReference>
<keyword evidence="5 10" id="KW-0694">RNA-binding</keyword>
<evidence type="ECO:0000256" key="6">
    <source>
        <dbReference type="ARBA" id="ARBA00022917"/>
    </source>
</evidence>
<dbReference type="InterPro" id="IPR002305">
    <property type="entry name" value="aa-tRNA-synth_Ic"/>
</dbReference>
<dbReference type="EC" id="6.1.1.1" evidence="1 9"/>
<dbReference type="InterPro" id="IPR024088">
    <property type="entry name" value="Tyr-tRNA-ligase_bac-type"/>
</dbReference>
<dbReference type="InterPro" id="IPR014729">
    <property type="entry name" value="Rossmann-like_a/b/a_fold"/>
</dbReference>
<evidence type="ECO:0000256" key="7">
    <source>
        <dbReference type="ARBA" id="ARBA00023146"/>
    </source>
</evidence>
<evidence type="ECO:0000313" key="14">
    <source>
        <dbReference type="Proteomes" id="UP000177907"/>
    </source>
</evidence>
<gene>
    <name evidence="13" type="ORF">A3J93_01645</name>
</gene>
<keyword evidence="7 11" id="KW-0030">Aminoacyl-tRNA synthetase</keyword>
<proteinExistence type="inferred from homology"/>
<dbReference type="Gene3D" id="1.10.240.10">
    <property type="entry name" value="Tyrosyl-Transfer RNA Synthetase"/>
    <property type="match status" value="1"/>
</dbReference>
<evidence type="ECO:0000256" key="8">
    <source>
        <dbReference type="ARBA" id="ARBA00048248"/>
    </source>
</evidence>
<evidence type="ECO:0000313" key="13">
    <source>
        <dbReference type="EMBL" id="OGH88775.1"/>
    </source>
</evidence>
<dbReference type="EMBL" id="MFQZ01000001">
    <property type="protein sequence ID" value="OGH88775.1"/>
    <property type="molecule type" value="Genomic_DNA"/>
</dbReference>
<dbReference type="InterPro" id="IPR054608">
    <property type="entry name" value="SYY-like_C"/>
</dbReference>
<dbReference type="NCBIfam" id="TIGR00234">
    <property type="entry name" value="tyrS"/>
    <property type="match status" value="1"/>
</dbReference>
<name>A0A1F6NXY4_9BACT</name>
<organism evidence="13 14">
    <name type="scientific">Candidatus Magasanikbacteria bacterium RIFOXYC2_FULL_42_28</name>
    <dbReference type="NCBI Taxonomy" id="1798704"/>
    <lineage>
        <taxon>Bacteria</taxon>
        <taxon>Candidatus Magasanikiibacteriota</taxon>
    </lineage>
</organism>
<evidence type="ECO:0000256" key="9">
    <source>
        <dbReference type="NCBIfam" id="TIGR00234"/>
    </source>
</evidence>
<evidence type="ECO:0000256" key="1">
    <source>
        <dbReference type="ARBA" id="ARBA00013160"/>
    </source>
</evidence>
<dbReference type="GO" id="GO:0005524">
    <property type="term" value="F:ATP binding"/>
    <property type="evidence" value="ECO:0007669"/>
    <property type="project" value="UniProtKB-KW"/>
</dbReference>
<keyword evidence="2 11" id="KW-0436">Ligase</keyword>
<dbReference type="Gene3D" id="3.10.290.10">
    <property type="entry name" value="RNA-binding S4 domain"/>
    <property type="match status" value="1"/>
</dbReference>
<dbReference type="Gene3D" id="3.40.50.620">
    <property type="entry name" value="HUPs"/>
    <property type="match status" value="1"/>
</dbReference>
<comment type="catalytic activity">
    <reaction evidence="8">
        <text>tRNA(Tyr) + L-tyrosine + ATP = L-tyrosyl-tRNA(Tyr) + AMP + diphosphate + H(+)</text>
        <dbReference type="Rhea" id="RHEA:10220"/>
        <dbReference type="Rhea" id="RHEA-COMP:9706"/>
        <dbReference type="Rhea" id="RHEA-COMP:9707"/>
        <dbReference type="ChEBI" id="CHEBI:15378"/>
        <dbReference type="ChEBI" id="CHEBI:30616"/>
        <dbReference type="ChEBI" id="CHEBI:33019"/>
        <dbReference type="ChEBI" id="CHEBI:58315"/>
        <dbReference type="ChEBI" id="CHEBI:78442"/>
        <dbReference type="ChEBI" id="CHEBI:78536"/>
        <dbReference type="ChEBI" id="CHEBI:456215"/>
        <dbReference type="EC" id="6.1.1.1"/>
    </reaction>
</comment>
<dbReference type="PROSITE" id="PS50889">
    <property type="entry name" value="S4"/>
    <property type="match status" value="1"/>
</dbReference>
<evidence type="ECO:0000256" key="3">
    <source>
        <dbReference type="ARBA" id="ARBA00022741"/>
    </source>
</evidence>
<comment type="similarity">
    <text evidence="11">Belongs to the class-I aminoacyl-tRNA synthetase family.</text>
</comment>
<dbReference type="STRING" id="1798704.A3J93_01645"/>
<dbReference type="PANTHER" id="PTHR11766:SF1">
    <property type="entry name" value="TYROSINE--TRNA LIGASE"/>
    <property type="match status" value="1"/>
</dbReference>
<evidence type="ECO:0000256" key="5">
    <source>
        <dbReference type="ARBA" id="ARBA00022884"/>
    </source>
</evidence>
<dbReference type="GO" id="GO:0006437">
    <property type="term" value="P:tyrosyl-tRNA aminoacylation"/>
    <property type="evidence" value="ECO:0007669"/>
    <property type="project" value="UniProtKB-UniRule"/>
</dbReference>
<comment type="caution">
    <text evidence="13">The sequence shown here is derived from an EMBL/GenBank/DDBJ whole genome shotgun (WGS) entry which is preliminary data.</text>
</comment>
<feature type="domain" description="Tyrosine--tRNA ligase SYY-like C-terminal" evidence="12">
    <location>
        <begin position="324"/>
        <end position="378"/>
    </location>
</feature>
<dbReference type="GO" id="GO:0004831">
    <property type="term" value="F:tyrosine-tRNA ligase activity"/>
    <property type="evidence" value="ECO:0007669"/>
    <property type="project" value="UniProtKB-UniRule"/>
</dbReference>
<dbReference type="SUPFAM" id="SSF55174">
    <property type="entry name" value="Alpha-L RNA-binding motif"/>
    <property type="match status" value="1"/>
</dbReference>
<dbReference type="Pfam" id="PF22421">
    <property type="entry name" value="SYY_C-terminal"/>
    <property type="match status" value="1"/>
</dbReference>
<reference evidence="13 14" key="1">
    <citation type="journal article" date="2016" name="Nat. Commun.">
        <title>Thousands of microbial genomes shed light on interconnected biogeochemical processes in an aquifer system.</title>
        <authorList>
            <person name="Anantharaman K."/>
            <person name="Brown C.T."/>
            <person name="Hug L.A."/>
            <person name="Sharon I."/>
            <person name="Castelle C.J."/>
            <person name="Probst A.J."/>
            <person name="Thomas B.C."/>
            <person name="Singh A."/>
            <person name="Wilkins M.J."/>
            <person name="Karaoz U."/>
            <person name="Brodie E.L."/>
            <person name="Williams K.H."/>
            <person name="Hubbard S.S."/>
            <person name="Banfield J.F."/>
        </authorList>
    </citation>
    <scope>NUCLEOTIDE SEQUENCE [LARGE SCALE GENOMIC DNA]</scope>
</reference>
<evidence type="ECO:0000256" key="4">
    <source>
        <dbReference type="ARBA" id="ARBA00022840"/>
    </source>
</evidence>
<dbReference type="Proteomes" id="UP000177907">
    <property type="component" value="Unassembled WGS sequence"/>
</dbReference>
<dbReference type="PRINTS" id="PR01040">
    <property type="entry name" value="TRNASYNTHTYR"/>
</dbReference>
<evidence type="ECO:0000256" key="10">
    <source>
        <dbReference type="PROSITE-ProRule" id="PRU00182"/>
    </source>
</evidence>
<keyword evidence="6 11" id="KW-0648">Protein biosynthesis</keyword>
<dbReference type="CDD" id="cd00165">
    <property type="entry name" value="S4"/>
    <property type="match status" value="1"/>
</dbReference>
<dbReference type="PANTHER" id="PTHR11766">
    <property type="entry name" value="TYROSYL-TRNA SYNTHETASE"/>
    <property type="match status" value="1"/>
</dbReference>